<gene>
    <name evidence="4" type="primary">LOC138928682</name>
</gene>
<dbReference type="CDD" id="cd09077">
    <property type="entry name" value="R1-I-EN"/>
    <property type="match status" value="1"/>
</dbReference>
<dbReference type="InterPro" id="IPR043502">
    <property type="entry name" value="DNA/RNA_pol_sf"/>
</dbReference>
<evidence type="ECO:0000313" key="4">
    <source>
        <dbReference type="RefSeq" id="XP_070142280.1"/>
    </source>
</evidence>
<feature type="region of interest" description="Disordered" evidence="1">
    <location>
        <begin position="140"/>
        <end position="159"/>
    </location>
</feature>
<evidence type="ECO:0000259" key="2">
    <source>
        <dbReference type="PROSITE" id="PS50878"/>
    </source>
</evidence>
<dbReference type="InterPro" id="IPR036691">
    <property type="entry name" value="Endo/exonu/phosph_ase_sf"/>
</dbReference>
<evidence type="ECO:0000313" key="3">
    <source>
        <dbReference type="Proteomes" id="UP001652661"/>
    </source>
</evidence>
<name>A0ABM4GHS6_DROKI</name>
<dbReference type="PANTHER" id="PTHR33332">
    <property type="entry name" value="REVERSE TRANSCRIPTASE DOMAIN-CONTAINING PROTEIN"/>
    <property type="match status" value="1"/>
</dbReference>
<accession>A0ABM4GHS6</accession>
<dbReference type="InterPro" id="IPR005135">
    <property type="entry name" value="Endo/exonuclease/phosphatase"/>
</dbReference>
<feature type="compositionally biased region" description="Polar residues" evidence="1">
    <location>
        <begin position="202"/>
        <end position="226"/>
    </location>
</feature>
<dbReference type="SUPFAM" id="SSF56672">
    <property type="entry name" value="DNA/RNA polymerases"/>
    <property type="match status" value="1"/>
</dbReference>
<dbReference type="Pfam" id="PF14529">
    <property type="entry name" value="Exo_endo_phos_2"/>
    <property type="match status" value="1"/>
</dbReference>
<feature type="domain" description="Reverse transcriptase" evidence="2">
    <location>
        <begin position="550"/>
        <end position="791"/>
    </location>
</feature>
<dbReference type="Gene3D" id="3.60.10.10">
    <property type="entry name" value="Endonuclease/exonuclease/phosphatase"/>
    <property type="match status" value="1"/>
</dbReference>
<proteinExistence type="predicted"/>
<dbReference type="RefSeq" id="XP_070142280.1">
    <property type="nucleotide sequence ID" value="XM_070286179.1"/>
</dbReference>
<reference evidence="4" key="2">
    <citation type="submission" date="2025-08" db="UniProtKB">
        <authorList>
            <consortium name="RefSeq"/>
        </authorList>
    </citation>
    <scope>IDENTIFICATION</scope>
    <source>
        <strain evidence="4">14028-0561.14</strain>
        <tissue evidence="4">Whole fly</tissue>
    </source>
</reference>
<dbReference type="SUPFAM" id="SSF56219">
    <property type="entry name" value="DNase I-like"/>
    <property type="match status" value="1"/>
</dbReference>
<dbReference type="Proteomes" id="UP001652661">
    <property type="component" value="Chromosome 2L"/>
</dbReference>
<evidence type="ECO:0000256" key="1">
    <source>
        <dbReference type="SAM" id="MobiDB-lite"/>
    </source>
</evidence>
<organism evidence="3 4">
    <name type="scientific">Drosophila kikkawai</name>
    <name type="common">Fruit fly</name>
    <dbReference type="NCBI Taxonomy" id="30033"/>
    <lineage>
        <taxon>Eukaryota</taxon>
        <taxon>Metazoa</taxon>
        <taxon>Ecdysozoa</taxon>
        <taxon>Arthropoda</taxon>
        <taxon>Hexapoda</taxon>
        <taxon>Insecta</taxon>
        <taxon>Pterygota</taxon>
        <taxon>Neoptera</taxon>
        <taxon>Endopterygota</taxon>
        <taxon>Diptera</taxon>
        <taxon>Brachycera</taxon>
        <taxon>Muscomorpha</taxon>
        <taxon>Ephydroidea</taxon>
        <taxon>Drosophilidae</taxon>
        <taxon>Drosophila</taxon>
        <taxon>Sophophora</taxon>
    </lineage>
</organism>
<sequence length="1071" mass="118065">MRVFIRQTHLEFQSLAAGFKELSTRFQKAEHHFKSLKLLNPECPLMQFTPRAKPAAVDNGSGDDASSITTSMVEDLVRPLDQQPVNVVQASTLHAAASAEVAAPVPILGGGEATMLPVLQPVYTDQASTSRAAAINDASVVSNPNPVAPPKLHKQMQDKQVRHINNRMREMVTEMRRLKSCIEQSGEKAVVSESVCSKCAQVSPNGKCSVNKGQQTTALRTKNHAVQTDPRRGQSQPEGAVETRDRPGQAQPPARQPPTVQQRAWSRNIGKKARRRPQGLFPLRPRGARAAQDLLQQTVREVSDDVAFLSEPYREREGAEWASDRTGKAALWLCGDRRLRMSCIREADGFVRAEVGGFWMANVIVGGDFNAWAQEWGSTATNARGRVVLEAFASTDVVLLNHGERHTFVRAGAASIIDLTFASSAISHNVKWEISDAYTGSDHEVILCSVGESESPRAVLRPNKAYRPDTLCTQKFTDALEGMSADESVGANELANQTAALMERTCDRSMRLRGAFRRNKRPMFWWSDTIADLRSTCLRARRRMTRARGSSRVAEAYKMARKTLKIAIRDAKRDSFLRLCDEAENDPWGGAYRLVAVKETAGSAIAGKRWEGGSKKYCLVVTLDIRNAFNTADWNRTLESLAALNIPGYLLEIVRSFFSERTLVVDTSTGSRAYEVSAGVPQGSVLGPLLWNTMYDGVLRLPMLSDTKIVGFADDIAVVVVAKERAAAEEKANGAIRAIEAWLSNAGLELAAHKTEAVLISSRKKIETAEVLVGGTAIKSQRAIKYLGVLLDTRLSFKEHLQYAQKKASGTVGALSRMLLNTRGPKQSTRRLLTSVITSQLLYAAPVWSEAAGKKSYMRGIESTYRLCAIRVASAFRTISDDAVLVLAGLVPLNELIREKADIRAVLLGQQGADTVSKAELKSAARKRRYGSWQARWDASSKGRWTHRMIPNIEAWMERKQGQVDFYLTQVLSGHGCFRSYLKRFGHDAEESCPECGSGITEDAANVIFDCRRFDEERDELEAIAGAAISADTLVPLMLADPRTWEAAAEFAAKLMRSLRALERSRKEQTG</sequence>
<keyword evidence="3" id="KW-1185">Reference proteome</keyword>
<feature type="compositionally biased region" description="Low complexity" evidence="1">
    <location>
        <begin position="248"/>
        <end position="264"/>
    </location>
</feature>
<dbReference type="InterPro" id="IPR000477">
    <property type="entry name" value="RT_dom"/>
</dbReference>
<dbReference type="PROSITE" id="PS50878">
    <property type="entry name" value="RT_POL"/>
    <property type="match status" value="1"/>
</dbReference>
<dbReference type="GeneID" id="138928682"/>
<protein>
    <recommendedName>
        <fullName evidence="2">Reverse transcriptase domain-containing protein</fullName>
    </recommendedName>
</protein>
<reference evidence="3" key="1">
    <citation type="submission" date="2025-05" db="UniProtKB">
        <authorList>
            <consortium name="RefSeq"/>
        </authorList>
    </citation>
    <scope>NUCLEOTIDE SEQUENCE [LARGE SCALE GENOMIC DNA]</scope>
    <source>
        <strain evidence="3">14028-0561.14</strain>
    </source>
</reference>
<feature type="region of interest" description="Disordered" evidence="1">
    <location>
        <begin position="202"/>
        <end position="281"/>
    </location>
</feature>
<dbReference type="Pfam" id="PF00078">
    <property type="entry name" value="RVT_1"/>
    <property type="match status" value="1"/>
</dbReference>